<evidence type="ECO:0000313" key="7">
    <source>
        <dbReference type="Proteomes" id="UP000026915"/>
    </source>
</evidence>
<evidence type="ECO:0000256" key="4">
    <source>
        <dbReference type="RuleBase" id="RU003718"/>
    </source>
</evidence>
<keyword evidence="2 4" id="KW-0328">Glycosyltransferase</keyword>
<sequence>MPFYCYYGRITNHLLGKVMRRKGMFCFLFLTSFHWKAELVFVPMPVMGHLVSTVELAKLLVDLNSNLSITVLIIKTPYDPNLTAYIDSLIADTVTISTRIKFINLPQDEAQKGIPPNKFMTTIIQIQRPHIKEAIAKIVQYSNSVPNSPRLVGFVLDMFFTALVDLANEFGVASYIFYTSSAAFLGFQFYMQALRDEQNVDITKLKGSDAEFTIPSYVNPIAAKFFPPLMFKLETLIVLLDVARELREVKGIMVNSFLELESHAVDSFSNGEYPAVFPVGPILNLKSESRVHQNSNIMKWLDEQPLSSVVFLCFGSMGSFGGDQVKEIARALEQSGHRFLWSLRQPPVEVMMLSSTNYENVEEVLPEGFSKRTATIGKIIGWAPQVAILGHPAIGGFVSHCGWNSTLESIWFGVPMATWPLYAEQQLNAFQMVMELGLGVEITWTDATVEIVSAENIERGIKCLMEQDSDVRNRAKEMSKQSRKALMEGGSSHSTLCRFIDDVIRNMP</sequence>
<evidence type="ECO:0000256" key="1">
    <source>
        <dbReference type="ARBA" id="ARBA00009995"/>
    </source>
</evidence>
<dbReference type="Proteomes" id="UP000026915">
    <property type="component" value="Chromosome 1"/>
</dbReference>
<comment type="similarity">
    <text evidence="1 4">Belongs to the UDP-glycosyltransferase family.</text>
</comment>
<evidence type="ECO:0000256" key="2">
    <source>
        <dbReference type="ARBA" id="ARBA00022676"/>
    </source>
</evidence>
<dbReference type="FunFam" id="3.40.50.2000:FF:000080">
    <property type="entry name" value="Glycosyltransferase"/>
    <property type="match status" value="1"/>
</dbReference>
<dbReference type="InterPro" id="IPR035595">
    <property type="entry name" value="UDP_glycos_trans_CS"/>
</dbReference>
<dbReference type="SUPFAM" id="SSF53756">
    <property type="entry name" value="UDP-Glycosyltransferase/glycogen phosphorylase"/>
    <property type="match status" value="1"/>
</dbReference>
<dbReference type="Gramene" id="EOX93286">
    <property type="protein sequence ID" value="EOX93286"/>
    <property type="gene ID" value="TCM_002134"/>
</dbReference>
<dbReference type="AlphaFoldDB" id="A0A061DMI6"/>
<dbReference type="Pfam" id="PF00201">
    <property type="entry name" value="UDPGT"/>
    <property type="match status" value="1"/>
</dbReference>
<dbReference type="HOGENOM" id="CLU_001724_3_2_1"/>
<keyword evidence="3 4" id="KW-0808">Transferase</keyword>
<dbReference type="CDD" id="cd03784">
    <property type="entry name" value="GT1_Gtf-like"/>
    <property type="match status" value="1"/>
</dbReference>
<organism evidence="6 7">
    <name type="scientific">Theobroma cacao</name>
    <name type="common">Cacao</name>
    <name type="synonym">Cocoa</name>
    <dbReference type="NCBI Taxonomy" id="3641"/>
    <lineage>
        <taxon>Eukaryota</taxon>
        <taxon>Viridiplantae</taxon>
        <taxon>Streptophyta</taxon>
        <taxon>Embryophyta</taxon>
        <taxon>Tracheophyta</taxon>
        <taxon>Spermatophyta</taxon>
        <taxon>Magnoliopsida</taxon>
        <taxon>eudicotyledons</taxon>
        <taxon>Gunneridae</taxon>
        <taxon>Pentapetalae</taxon>
        <taxon>rosids</taxon>
        <taxon>malvids</taxon>
        <taxon>Malvales</taxon>
        <taxon>Malvaceae</taxon>
        <taxon>Byttnerioideae</taxon>
        <taxon>Theobroma</taxon>
    </lineage>
</organism>
<evidence type="ECO:0000256" key="5">
    <source>
        <dbReference type="RuleBase" id="RU362057"/>
    </source>
</evidence>
<dbReference type="PANTHER" id="PTHR48048:SF45">
    <property type="entry name" value="GLYCOSYLTRANSFERASE"/>
    <property type="match status" value="1"/>
</dbReference>
<accession>A0A061DMI6</accession>
<evidence type="ECO:0000313" key="6">
    <source>
        <dbReference type="EMBL" id="EOX93286.1"/>
    </source>
</evidence>
<dbReference type="Gene3D" id="3.40.50.2000">
    <property type="entry name" value="Glycogen Phosphorylase B"/>
    <property type="match status" value="2"/>
</dbReference>
<reference evidence="6 7" key="1">
    <citation type="journal article" date="2013" name="Genome Biol.">
        <title>The genome sequence of the most widely cultivated cacao type and its use to identify candidate genes regulating pod color.</title>
        <authorList>
            <person name="Motamayor J.C."/>
            <person name="Mockaitis K."/>
            <person name="Schmutz J."/>
            <person name="Haiminen N."/>
            <person name="Iii D.L."/>
            <person name="Cornejo O."/>
            <person name="Findley S.D."/>
            <person name="Zheng P."/>
            <person name="Utro F."/>
            <person name="Royaert S."/>
            <person name="Saski C."/>
            <person name="Jenkins J."/>
            <person name="Podicheti R."/>
            <person name="Zhao M."/>
            <person name="Scheffler B.E."/>
            <person name="Stack J.C."/>
            <person name="Feltus F.A."/>
            <person name="Mustiga G.M."/>
            <person name="Amores F."/>
            <person name="Phillips W."/>
            <person name="Marelli J.P."/>
            <person name="May G.D."/>
            <person name="Shapiro H."/>
            <person name="Ma J."/>
            <person name="Bustamante C.D."/>
            <person name="Schnell R.J."/>
            <person name="Main D."/>
            <person name="Gilbert D."/>
            <person name="Parida L."/>
            <person name="Kuhn D.N."/>
        </authorList>
    </citation>
    <scope>NUCLEOTIDE SEQUENCE [LARGE SCALE GENOMIC DNA]</scope>
    <source>
        <strain evidence="7">cv. Matina 1-6</strain>
    </source>
</reference>
<dbReference type="InParanoid" id="A0A061DMI6"/>
<dbReference type="EC" id="2.4.1.-" evidence="5"/>
<dbReference type="GO" id="GO:0035251">
    <property type="term" value="F:UDP-glucosyltransferase activity"/>
    <property type="evidence" value="ECO:0000318"/>
    <property type="project" value="GO_Central"/>
</dbReference>
<keyword evidence="7" id="KW-1185">Reference proteome</keyword>
<dbReference type="eggNOG" id="KOG1192">
    <property type="taxonomic scope" value="Eukaryota"/>
</dbReference>
<gene>
    <name evidence="6" type="ORF">TCM_002134</name>
</gene>
<dbReference type="PANTHER" id="PTHR48048">
    <property type="entry name" value="GLYCOSYLTRANSFERASE"/>
    <property type="match status" value="1"/>
</dbReference>
<dbReference type="FunFam" id="3.40.50.2000:FF:000056">
    <property type="entry name" value="Glycosyltransferase"/>
    <property type="match status" value="1"/>
</dbReference>
<name>A0A061DMI6_THECC</name>
<dbReference type="EMBL" id="CM001879">
    <property type="protein sequence ID" value="EOX93286.1"/>
    <property type="molecule type" value="Genomic_DNA"/>
</dbReference>
<protein>
    <recommendedName>
        <fullName evidence="5">Glycosyltransferase</fullName>
        <ecNumber evidence="5">2.4.1.-</ecNumber>
    </recommendedName>
</protein>
<dbReference type="InterPro" id="IPR002213">
    <property type="entry name" value="UDP_glucos_trans"/>
</dbReference>
<proteinExistence type="inferred from homology"/>
<dbReference type="OMA" id="KSRIAME"/>
<dbReference type="InterPro" id="IPR050481">
    <property type="entry name" value="UDP-glycosyltransf_plant"/>
</dbReference>
<evidence type="ECO:0000256" key="3">
    <source>
        <dbReference type="ARBA" id="ARBA00022679"/>
    </source>
</evidence>
<dbReference type="PROSITE" id="PS00375">
    <property type="entry name" value="UDPGT"/>
    <property type="match status" value="1"/>
</dbReference>
<dbReference type="FunCoup" id="A0A061DMI6">
    <property type="interactions" value="489"/>
</dbReference>